<comment type="similarity">
    <text evidence="10 11">Belongs to the arginase family.</text>
</comment>
<dbReference type="Pfam" id="PF00491">
    <property type="entry name" value="Arginase"/>
    <property type="match status" value="1"/>
</dbReference>
<dbReference type="PROSITE" id="PS51409">
    <property type="entry name" value="ARGINASE_2"/>
    <property type="match status" value="1"/>
</dbReference>
<dbReference type="Gene3D" id="3.30.559.10">
    <property type="entry name" value="Chloramphenicol acetyltransferase-like domain"/>
    <property type="match status" value="1"/>
</dbReference>
<dbReference type="SUPFAM" id="SSF52777">
    <property type="entry name" value="CoA-dependent acyltransferases"/>
    <property type="match status" value="1"/>
</dbReference>
<dbReference type="PRINTS" id="PR00116">
    <property type="entry name" value="ARGINASE"/>
</dbReference>
<keyword evidence="5" id="KW-0056">Arginine metabolism</keyword>
<dbReference type="InterPro" id="IPR010828">
    <property type="entry name" value="Atf2/Sli1-like"/>
</dbReference>
<dbReference type="NCBIfam" id="TIGR01229">
    <property type="entry name" value="rocF_arginase"/>
    <property type="match status" value="1"/>
</dbReference>
<dbReference type="GO" id="GO:0005829">
    <property type="term" value="C:cytosol"/>
    <property type="evidence" value="ECO:0007669"/>
    <property type="project" value="TreeGrafter"/>
</dbReference>
<dbReference type="InterPro" id="IPR023213">
    <property type="entry name" value="CAT-like_dom_sf"/>
</dbReference>
<dbReference type="SUPFAM" id="SSF52768">
    <property type="entry name" value="Arginase/deacetylase"/>
    <property type="match status" value="1"/>
</dbReference>
<evidence type="ECO:0000256" key="4">
    <source>
        <dbReference type="ARBA" id="ARBA00018123"/>
    </source>
</evidence>
<dbReference type="InterPro" id="IPR023696">
    <property type="entry name" value="Ureohydrolase_dom_sf"/>
</dbReference>
<dbReference type="PANTHER" id="PTHR43782:SF3">
    <property type="entry name" value="ARGINASE"/>
    <property type="match status" value="1"/>
</dbReference>
<dbReference type="GO" id="GO:0000050">
    <property type="term" value="P:urea cycle"/>
    <property type="evidence" value="ECO:0007669"/>
    <property type="project" value="UniProtKB-UniPathway"/>
</dbReference>
<evidence type="ECO:0000313" key="12">
    <source>
        <dbReference type="EMBL" id="KAF7322386.1"/>
    </source>
</evidence>
<evidence type="ECO:0000256" key="3">
    <source>
        <dbReference type="ARBA" id="ARBA00012168"/>
    </source>
</evidence>
<dbReference type="GO" id="GO:0005634">
    <property type="term" value="C:nucleus"/>
    <property type="evidence" value="ECO:0007669"/>
    <property type="project" value="TreeGrafter"/>
</dbReference>
<dbReference type="UniPathway" id="UPA00158">
    <property type="reaction ID" value="UER00270"/>
</dbReference>
<evidence type="ECO:0000313" key="13">
    <source>
        <dbReference type="Proteomes" id="UP000613580"/>
    </source>
</evidence>
<keyword evidence="13" id="KW-1185">Reference proteome</keyword>
<reference evidence="12" key="1">
    <citation type="submission" date="2020-05" db="EMBL/GenBank/DDBJ databases">
        <title>Mycena genomes resolve the evolution of fungal bioluminescence.</title>
        <authorList>
            <person name="Tsai I.J."/>
        </authorList>
    </citation>
    <scope>NUCLEOTIDE SEQUENCE</scope>
    <source>
        <strain evidence="12">110903Hualien_Pintung</strain>
    </source>
</reference>
<dbReference type="InterPro" id="IPR020855">
    <property type="entry name" value="Ureohydrolase_Mn_BS"/>
</dbReference>
<evidence type="ECO:0000256" key="11">
    <source>
        <dbReference type="RuleBase" id="RU003684"/>
    </source>
</evidence>
<dbReference type="FunFam" id="3.40.800.10:FF:000012">
    <property type="entry name" value="Arginase"/>
    <property type="match status" value="1"/>
</dbReference>
<organism evidence="12 13">
    <name type="scientific">Mycena chlorophos</name>
    <name type="common">Agaric fungus</name>
    <name type="synonym">Agaricus chlorophos</name>
    <dbReference type="NCBI Taxonomy" id="658473"/>
    <lineage>
        <taxon>Eukaryota</taxon>
        <taxon>Fungi</taxon>
        <taxon>Dikarya</taxon>
        <taxon>Basidiomycota</taxon>
        <taxon>Agaricomycotina</taxon>
        <taxon>Agaricomycetes</taxon>
        <taxon>Agaricomycetidae</taxon>
        <taxon>Agaricales</taxon>
        <taxon>Marasmiineae</taxon>
        <taxon>Mycenaceae</taxon>
        <taxon>Mycena</taxon>
    </lineage>
</organism>
<keyword evidence="8" id="KW-0464">Manganese</keyword>
<dbReference type="AlphaFoldDB" id="A0A8H6TS95"/>
<comment type="catalytic activity">
    <reaction evidence="9">
        <text>L-arginine + H2O = urea + L-ornithine</text>
        <dbReference type="Rhea" id="RHEA:20569"/>
        <dbReference type="ChEBI" id="CHEBI:15377"/>
        <dbReference type="ChEBI" id="CHEBI:16199"/>
        <dbReference type="ChEBI" id="CHEBI:32682"/>
        <dbReference type="ChEBI" id="CHEBI:46911"/>
        <dbReference type="EC" id="3.5.3.1"/>
    </reaction>
</comment>
<dbReference type="GO" id="GO:0004053">
    <property type="term" value="F:arginase activity"/>
    <property type="evidence" value="ECO:0007669"/>
    <property type="project" value="UniProtKB-EC"/>
</dbReference>
<sequence>MSPHLERVRKAGLLEQFHIVRHFLGMDSCVIGTSQYTTEDGMKLTKETLYPALRHMLEKFGALGVRLQGDESTTNVDFVRLPSVDLSRIVTFSESVDLEAALEAQLMQRFETQADLPLWRLEVLGDNTVIFAFHHAIADGMSSIAFHIHLVKALRTDSSPVPSPVIQIPTSARMTDAVDSMTNVRPSVSTITHELLKLVVPPSKKLWTGGDSPSVADLSTTRVRLVSIPPALAKQLLDACRVNKTTATGAIYALLSCITARLLDKSTQRKHNKLEGLIAVSMHPLTGVGDYDICDHPSSFHTVGPLTTEFSWTNAVQVTDECRVYKTKAREQIGMLKFLFGRLDWYFKDHLGKKRECGIVLSNLGRWTAPKAEGPWTIGKPWFTHGDMVIGGFFSASIVGDPSGAMNVAFNWRETIVETEWMDNGGQLHRGVEDGPISLVGGGLIKQLKDLGWQVNFDLHHQFEEVNALADPPIGKLRNPRLVASVTESVAKVVGGHAKNGELPVTLGGDHSLAMGTISGTLEQHPDACVVWIDAHADINTAETTGSGNIHGMPVSFLLGIETSVPQFAWVTGKPLLKADRLVYIGLRDVDAGEKRILKERNIKAFSMHEVDKYGIGKVVKMALDHVNPKRDRPIHLSFDVDALDPSVAPSTGTPARGGLTFREGHYICEEIWATGLLVALDLMEVNPSLADPTGIQQTVTIECSLVRSALGETLL</sequence>
<proteinExistence type="inferred from homology"/>
<gene>
    <name evidence="12" type="ORF">HMN09_00016500</name>
</gene>
<comment type="caution">
    <text evidence="12">The sequence shown here is derived from an EMBL/GenBank/DDBJ whole genome shotgun (WGS) entry which is preliminary data.</text>
</comment>
<dbReference type="GO" id="GO:0030145">
    <property type="term" value="F:manganese ion binding"/>
    <property type="evidence" value="ECO:0007669"/>
    <property type="project" value="TreeGrafter"/>
</dbReference>
<keyword evidence="7 11" id="KW-0378">Hydrolase</keyword>
<dbReference type="OrthoDB" id="9992747at2759"/>
<evidence type="ECO:0000256" key="1">
    <source>
        <dbReference type="ARBA" id="ARBA00001936"/>
    </source>
</evidence>
<dbReference type="Pfam" id="PF07247">
    <property type="entry name" value="AATase"/>
    <property type="match status" value="1"/>
</dbReference>
<evidence type="ECO:0000256" key="9">
    <source>
        <dbReference type="ARBA" id="ARBA00047391"/>
    </source>
</evidence>
<dbReference type="InterPro" id="IPR014033">
    <property type="entry name" value="Arginase"/>
</dbReference>
<dbReference type="EC" id="3.5.3.1" evidence="3"/>
<dbReference type="Proteomes" id="UP000613580">
    <property type="component" value="Unassembled WGS sequence"/>
</dbReference>
<dbReference type="Gene3D" id="3.40.800.10">
    <property type="entry name" value="Ureohydrolase domain"/>
    <property type="match status" value="1"/>
</dbReference>
<evidence type="ECO:0000256" key="8">
    <source>
        <dbReference type="ARBA" id="ARBA00023211"/>
    </source>
</evidence>
<dbReference type="CDD" id="cd09989">
    <property type="entry name" value="Arginase"/>
    <property type="match status" value="1"/>
</dbReference>
<evidence type="ECO:0000256" key="7">
    <source>
        <dbReference type="ARBA" id="ARBA00022801"/>
    </source>
</evidence>
<comment type="pathway">
    <text evidence="2">Nitrogen metabolism; urea cycle; L-ornithine and urea from L-arginine: step 1/1.</text>
</comment>
<dbReference type="GO" id="GO:0006525">
    <property type="term" value="P:arginine metabolic process"/>
    <property type="evidence" value="ECO:0007669"/>
    <property type="project" value="UniProtKB-KW"/>
</dbReference>
<dbReference type="Gene3D" id="3.30.559.30">
    <property type="entry name" value="Nonribosomal peptide synthetase, condensation domain"/>
    <property type="match status" value="1"/>
</dbReference>
<dbReference type="PANTHER" id="PTHR43782">
    <property type="entry name" value="ARGINASE"/>
    <property type="match status" value="1"/>
</dbReference>
<comment type="cofactor">
    <cofactor evidence="1">
        <name>Mn(2+)</name>
        <dbReference type="ChEBI" id="CHEBI:29035"/>
    </cofactor>
</comment>
<name>A0A8H6TS95_MYCCL</name>
<keyword evidence="6" id="KW-0479">Metal-binding</keyword>
<evidence type="ECO:0000256" key="5">
    <source>
        <dbReference type="ARBA" id="ARBA00022503"/>
    </source>
</evidence>
<dbReference type="EMBL" id="JACAZE010000001">
    <property type="protein sequence ID" value="KAF7322386.1"/>
    <property type="molecule type" value="Genomic_DNA"/>
</dbReference>
<dbReference type="PROSITE" id="PS01053">
    <property type="entry name" value="ARGINASE_1"/>
    <property type="match status" value="1"/>
</dbReference>
<evidence type="ECO:0000256" key="6">
    <source>
        <dbReference type="ARBA" id="ARBA00022723"/>
    </source>
</evidence>
<accession>A0A8H6TS95</accession>
<evidence type="ECO:0000256" key="2">
    <source>
        <dbReference type="ARBA" id="ARBA00005098"/>
    </source>
</evidence>
<evidence type="ECO:0000256" key="10">
    <source>
        <dbReference type="PROSITE-ProRule" id="PRU00742"/>
    </source>
</evidence>
<dbReference type="InterPro" id="IPR006035">
    <property type="entry name" value="Ureohydrolase"/>
</dbReference>
<protein>
    <recommendedName>
        <fullName evidence="4">Arginase</fullName>
        <ecNumber evidence="3">3.5.3.1</ecNumber>
    </recommendedName>
</protein>